<dbReference type="InterPro" id="IPR011712">
    <property type="entry name" value="Sig_transdc_His_kin_sub3_dim/P"/>
</dbReference>
<dbReference type="PANTHER" id="PTHR24421">
    <property type="entry name" value="NITRATE/NITRITE SENSOR PROTEIN NARX-RELATED"/>
    <property type="match status" value="1"/>
</dbReference>
<feature type="domain" description="Histidine kinase/HSP90-like ATPase" evidence="6">
    <location>
        <begin position="508"/>
        <end position="607"/>
    </location>
</feature>
<evidence type="ECO:0000313" key="7">
    <source>
        <dbReference type="EMBL" id="GAA2471120.1"/>
    </source>
</evidence>
<organism evidence="7 8">
    <name type="scientific">Streptomyces graminearus</name>
    <dbReference type="NCBI Taxonomy" id="284030"/>
    <lineage>
        <taxon>Bacteria</taxon>
        <taxon>Bacillati</taxon>
        <taxon>Actinomycetota</taxon>
        <taxon>Actinomycetes</taxon>
        <taxon>Kitasatosporales</taxon>
        <taxon>Streptomycetaceae</taxon>
        <taxon>Streptomyces</taxon>
    </lineage>
</organism>
<accession>A0ABP5XXU6</accession>
<dbReference type="Gene3D" id="1.20.5.1930">
    <property type="match status" value="1"/>
</dbReference>
<keyword evidence="8" id="KW-1185">Reference proteome</keyword>
<keyword evidence="1" id="KW-0808">Transferase</keyword>
<keyword evidence="5" id="KW-0812">Transmembrane</keyword>
<dbReference type="CDD" id="cd16917">
    <property type="entry name" value="HATPase_UhpB-NarQ-NarX-like"/>
    <property type="match status" value="1"/>
</dbReference>
<proteinExistence type="predicted"/>
<feature type="compositionally biased region" description="Low complexity" evidence="4">
    <location>
        <begin position="122"/>
        <end position="142"/>
    </location>
</feature>
<protein>
    <recommendedName>
        <fullName evidence="6">Histidine kinase/HSP90-like ATPase domain-containing protein</fullName>
    </recommendedName>
</protein>
<dbReference type="InterPro" id="IPR036890">
    <property type="entry name" value="HATPase_C_sf"/>
</dbReference>
<dbReference type="SUPFAM" id="SSF55874">
    <property type="entry name" value="ATPase domain of HSP90 chaperone/DNA topoisomerase II/histidine kinase"/>
    <property type="match status" value="1"/>
</dbReference>
<dbReference type="InterPro" id="IPR050482">
    <property type="entry name" value="Sensor_HK_TwoCompSys"/>
</dbReference>
<dbReference type="SMART" id="SM00387">
    <property type="entry name" value="HATPase_c"/>
    <property type="match status" value="1"/>
</dbReference>
<feature type="compositionally biased region" description="Low complexity" evidence="4">
    <location>
        <begin position="102"/>
        <end position="115"/>
    </location>
</feature>
<name>A0ABP5XXU6_9ACTN</name>
<feature type="transmembrane region" description="Helical" evidence="5">
    <location>
        <begin position="236"/>
        <end position="254"/>
    </location>
</feature>
<evidence type="ECO:0000256" key="1">
    <source>
        <dbReference type="ARBA" id="ARBA00022679"/>
    </source>
</evidence>
<keyword evidence="2" id="KW-0418">Kinase</keyword>
<dbReference type="Pfam" id="PF07730">
    <property type="entry name" value="HisKA_3"/>
    <property type="match status" value="1"/>
</dbReference>
<evidence type="ECO:0000256" key="5">
    <source>
        <dbReference type="SAM" id="Phobius"/>
    </source>
</evidence>
<evidence type="ECO:0000259" key="6">
    <source>
        <dbReference type="SMART" id="SM00387"/>
    </source>
</evidence>
<feature type="transmembrane region" description="Helical" evidence="5">
    <location>
        <begin position="263"/>
        <end position="286"/>
    </location>
</feature>
<dbReference type="Gene3D" id="3.30.565.10">
    <property type="entry name" value="Histidine kinase-like ATPase, C-terminal domain"/>
    <property type="match status" value="1"/>
</dbReference>
<dbReference type="Pfam" id="PF02518">
    <property type="entry name" value="HATPase_c"/>
    <property type="match status" value="1"/>
</dbReference>
<dbReference type="InterPro" id="IPR003594">
    <property type="entry name" value="HATPase_dom"/>
</dbReference>
<feature type="transmembrane region" description="Helical" evidence="5">
    <location>
        <begin position="212"/>
        <end position="230"/>
    </location>
</feature>
<reference evidence="8" key="1">
    <citation type="journal article" date="2019" name="Int. J. Syst. Evol. Microbiol.">
        <title>The Global Catalogue of Microorganisms (GCM) 10K type strain sequencing project: providing services to taxonomists for standard genome sequencing and annotation.</title>
        <authorList>
            <consortium name="The Broad Institute Genomics Platform"/>
            <consortium name="The Broad Institute Genome Sequencing Center for Infectious Disease"/>
            <person name="Wu L."/>
            <person name="Ma J."/>
        </authorList>
    </citation>
    <scope>NUCLEOTIDE SEQUENCE [LARGE SCALE GENOMIC DNA]</scope>
    <source>
        <strain evidence="8">JCM 6923</strain>
    </source>
</reference>
<sequence length="610" mass="62348">MGHEGARNVRGVLSEGAQGGGAGVGELLRIGTTAPAGVAQGPVGLTPGHAVAGAAPGAGGPLAVGGSPPDRVPGLDDVKAPAGPAPDGGATCAERAPDDVTAAAEPVPGAAGPVESVRDDGTAPADPVPDAETAPADPATPSVQPPSPPLPAPPAPSSPPPSTAPPSQLPAPPPADPPVALPADPPEPSDPPEPPSEQLQIRALQAMCRQVFGFRLAMIGVAAPAALLHAAPGVGVRLVGVAVVVAVMVSYVLFRDWERFGPLLLRHPALLAADTLIGSLLLVSAGPDTTLAYVGVCTPLLAGLLYSWRGAACFASLQALILFVVHLTLKADRSAPVAEALLLPGLCVVAGALGSTLRGLMLRFGAATEALTAVRARLAAAEAVTAERARLAREMHDSVAKTLYGVALAADGLATTAAAPAPDPARIREQAELVSRSARRAATESRELLMDLRREQPERTTPIEPSKPSKPFWSELADCVRDFACRTTLHVTCACPDPPATLPPLAAAPARALLAVATEALENAHRHADATRVDVRLRVDGTLLRLTIYDDGRGLPPGTTLEQLRARGHFGLLGMVERAAQAGARIRIGRGTHPRGTEVRVELPLRTPES</sequence>
<evidence type="ECO:0000256" key="2">
    <source>
        <dbReference type="ARBA" id="ARBA00022777"/>
    </source>
</evidence>
<dbReference type="Proteomes" id="UP001501721">
    <property type="component" value="Unassembled WGS sequence"/>
</dbReference>
<evidence type="ECO:0000256" key="4">
    <source>
        <dbReference type="SAM" id="MobiDB-lite"/>
    </source>
</evidence>
<feature type="transmembrane region" description="Helical" evidence="5">
    <location>
        <begin position="306"/>
        <end position="329"/>
    </location>
</feature>
<feature type="compositionally biased region" description="Low complexity" evidence="4">
    <location>
        <begin position="80"/>
        <end position="90"/>
    </location>
</feature>
<dbReference type="EMBL" id="BAAATL010000005">
    <property type="protein sequence ID" value="GAA2471120.1"/>
    <property type="molecule type" value="Genomic_DNA"/>
</dbReference>
<feature type="region of interest" description="Disordered" evidence="4">
    <location>
        <begin position="1"/>
        <end position="198"/>
    </location>
</feature>
<keyword evidence="5" id="KW-1133">Transmembrane helix</keyword>
<feature type="compositionally biased region" description="Pro residues" evidence="4">
    <location>
        <begin position="143"/>
        <end position="195"/>
    </location>
</feature>
<evidence type="ECO:0000313" key="8">
    <source>
        <dbReference type="Proteomes" id="UP001501721"/>
    </source>
</evidence>
<keyword evidence="3" id="KW-0902">Two-component regulatory system</keyword>
<keyword evidence="5" id="KW-0472">Membrane</keyword>
<evidence type="ECO:0000256" key="3">
    <source>
        <dbReference type="ARBA" id="ARBA00023012"/>
    </source>
</evidence>
<feature type="transmembrane region" description="Helical" evidence="5">
    <location>
        <begin position="341"/>
        <end position="361"/>
    </location>
</feature>
<gene>
    <name evidence="7" type="ORF">GCM10010422_11820</name>
</gene>
<comment type="caution">
    <text evidence="7">The sequence shown here is derived from an EMBL/GenBank/DDBJ whole genome shotgun (WGS) entry which is preliminary data.</text>
</comment>